<accession>A0A914RBC6</accession>
<evidence type="ECO:0000313" key="1">
    <source>
        <dbReference type="Proteomes" id="UP000887564"/>
    </source>
</evidence>
<evidence type="ECO:0000313" key="2">
    <source>
        <dbReference type="WBParaSite" id="PEQ_0000379301-mRNA-1"/>
    </source>
</evidence>
<dbReference type="InterPro" id="IPR036259">
    <property type="entry name" value="MFS_trans_sf"/>
</dbReference>
<keyword evidence="1" id="KW-1185">Reference proteome</keyword>
<dbReference type="AlphaFoldDB" id="A0A914RBC6"/>
<dbReference type="Gene3D" id="1.20.1250.20">
    <property type="entry name" value="MFS general substrate transporter like domains"/>
    <property type="match status" value="1"/>
</dbReference>
<sequence>MLWQLPQFFVITLGEVLFSVTGLEFSYSQATPNMKSVLQIYVL</sequence>
<dbReference type="Proteomes" id="UP000887564">
    <property type="component" value="Unplaced"/>
</dbReference>
<proteinExistence type="predicted"/>
<name>A0A914RBC6_PAREQ</name>
<protein>
    <submittedName>
        <fullName evidence="2">Uncharacterized protein</fullName>
    </submittedName>
</protein>
<organism evidence="1 2">
    <name type="scientific">Parascaris equorum</name>
    <name type="common">Equine roundworm</name>
    <dbReference type="NCBI Taxonomy" id="6256"/>
    <lineage>
        <taxon>Eukaryota</taxon>
        <taxon>Metazoa</taxon>
        <taxon>Ecdysozoa</taxon>
        <taxon>Nematoda</taxon>
        <taxon>Chromadorea</taxon>
        <taxon>Rhabditida</taxon>
        <taxon>Spirurina</taxon>
        <taxon>Ascaridomorpha</taxon>
        <taxon>Ascaridoidea</taxon>
        <taxon>Ascarididae</taxon>
        <taxon>Parascaris</taxon>
    </lineage>
</organism>
<reference evidence="2" key="1">
    <citation type="submission" date="2022-11" db="UniProtKB">
        <authorList>
            <consortium name="WormBaseParasite"/>
        </authorList>
    </citation>
    <scope>IDENTIFICATION</scope>
</reference>
<dbReference type="WBParaSite" id="PEQ_0000379301-mRNA-1">
    <property type="protein sequence ID" value="PEQ_0000379301-mRNA-1"/>
    <property type="gene ID" value="PEQ_0000379301"/>
</dbReference>